<dbReference type="InterPro" id="IPR003877">
    <property type="entry name" value="SPRY_dom"/>
</dbReference>
<reference evidence="2 3" key="2">
    <citation type="journal article" date="2014" name="J. Gen. Appl. Microbiol.">
        <title>The early diverging ascomycetous budding yeast Saitoella complicata has three histone deacetylases belonging to the Clr6, Hos2, and Rpd3 lineages.</title>
        <authorList>
            <person name="Nishida H."/>
            <person name="Matsumoto T."/>
            <person name="Kondo S."/>
            <person name="Hamamoto M."/>
            <person name="Yoshikawa H."/>
        </authorList>
    </citation>
    <scope>NUCLEOTIDE SEQUENCE [LARGE SCALE GENOMIC DNA]</scope>
    <source>
        <strain evidence="2 3">NRRL Y-17804</strain>
    </source>
</reference>
<evidence type="ECO:0000259" key="1">
    <source>
        <dbReference type="PROSITE" id="PS50188"/>
    </source>
</evidence>
<reference evidence="2 3" key="3">
    <citation type="journal article" date="2015" name="Genome Announc.">
        <title>Draft Genome Sequence of the Archiascomycetous Yeast Saitoella complicata.</title>
        <authorList>
            <person name="Yamauchi K."/>
            <person name="Kondo S."/>
            <person name="Hamamoto M."/>
            <person name="Takahashi Y."/>
            <person name="Ogura Y."/>
            <person name="Hayashi T."/>
            <person name="Nishida H."/>
        </authorList>
    </citation>
    <scope>NUCLEOTIDE SEQUENCE [LARGE SCALE GENOMIC DNA]</scope>
    <source>
        <strain evidence="2 3">NRRL Y-17804</strain>
    </source>
</reference>
<dbReference type="RefSeq" id="XP_019027022.1">
    <property type="nucleotide sequence ID" value="XM_019170023.1"/>
</dbReference>
<accession>A0A0E9NAH9</accession>
<dbReference type="InterPro" id="IPR013320">
    <property type="entry name" value="ConA-like_dom_sf"/>
</dbReference>
<keyword evidence="3" id="KW-1185">Reference proteome</keyword>
<proteinExistence type="predicted"/>
<dbReference type="InterPro" id="IPR035782">
    <property type="entry name" value="SPRY_RanBP9/10"/>
</dbReference>
<dbReference type="Gene3D" id="2.60.120.920">
    <property type="match status" value="1"/>
</dbReference>
<dbReference type="CDD" id="cd12909">
    <property type="entry name" value="SPRY_RanBP9_10"/>
    <property type="match status" value="1"/>
</dbReference>
<dbReference type="EMBL" id="BACD03000005">
    <property type="protein sequence ID" value="GAO46818.1"/>
    <property type="molecule type" value="Genomic_DNA"/>
</dbReference>
<dbReference type="InterPro" id="IPR043136">
    <property type="entry name" value="B30.2/SPRY_sf"/>
</dbReference>
<dbReference type="InterPro" id="IPR006594">
    <property type="entry name" value="LisH"/>
</dbReference>
<dbReference type="STRING" id="698492.A0A0E9NAH9"/>
<protein>
    <recommendedName>
        <fullName evidence="1">B30.2/SPRY domain-containing protein</fullName>
    </recommendedName>
</protein>
<gene>
    <name evidence="2" type="ORF">G7K_1036-t1</name>
</gene>
<feature type="domain" description="B30.2/SPRY" evidence="1">
    <location>
        <begin position="18"/>
        <end position="209"/>
    </location>
</feature>
<evidence type="ECO:0000313" key="2">
    <source>
        <dbReference type="EMBL" id="GAO46818.1"/>
    </source>
</evidence>
<dbReference type="PROSITE" id="PS50896">
    <property type="entry name" value="LISH"/>
    <property type="match status" value="1"/>
</dbReference>
<name>A0A0E9NAH9_SAICN</name>
<evidence type="ECO:0000313" key="3">
    <source>
        <dbReference type="Proteomes" id="UP000033140"/>
    </source>
</evidence>
<dbReference type="Proteomes" id="UP000033140">
    <property type="component" value="Unassembled WGS sequence"/>
</dbReference>
<dbReference type="SUPFAM" id="SSF49899">
    <property type="entry name" value="Concanavalin A-like lectins/glucanases"/>
    <property type="match status" value="1"/>
</dbReference>
<dbReference type="Pfam" id="PF10607">
    <property type="entry name" value="CTLH"/>
    <property type="match status" value="1"/>
</dbReference>
<dbReference type="Pfam" id="PF00622">
    <property type="entry name" value="SPRY"/>
    <property type="match status" value="1"/>
</dbReference>
<organism evidence="2 3">
    <name type="scientific">Saitoella complicata (strain BCRC 22490 / CBS 7301 / JCM 7358 / NBRC 10748 / NRRL Y-17804)</name>
    <dbReference type="NCBI Taxonomy" id="698492"/>
    <lineage>
        <taxon>Eukaryota</taxon>
        <taxon>Fungi</taxon>
        <taxon>Dikarya</taxon>
        <taxon>Ascomycota</taxon>
        <taxon>Taphrinomycotina</taxon>
        <taxon>Taphrinomycotina incertae sedis</taxon>
        <taxon>Saitoella</taxon>
    </lineage>
</organism>
<dbReference type="InterPro" id="IPR050618">
    <property type="entry name" value="Ubq-SigPath_Reg"/>
</dbReference>
<dbReference type="InterPro" id="IPR001870">
    <property type="entry name" value="B30.2/SPRY"/>
</dbReference>
<dbReference type="SMART" id="SM00449">
    <property type="entry name" value="SPRY"/>
    <property type="match status" value="1"/>
</dbReference>
<comment type="caution">
    <text evidence="2">The sequence shown here is derived from an EMBL/GenBank/DDBJ whole genome shotgun (WGS) entry which is preliminary data.</text>
</comment>
<dbReference type="SMART" id="SM00757">
    <property type="entry name" value="CRA"/>
    <property type="match status" value="1"/>
</dbReference>
<sequence>MNNLPEYLQETSYAEQIASCYAAASPNKPLLPPPELPSFWNDKDKCELIEVVNGGLDVRFVGPGRGNDKDAASVRANCPIPRGVGVYYFEVEIVSKGAEGFIGIGFCKLRVPLNRLPGWESDSWGYHGDDGHSFCCQGTGKQYGPKFTTGDIVGCAINFRTLTGFYTKNGVDLGIAFRDLPISRSDLYPSVGLRTMGEHVRVNFGQKSFVYDVEQYMREEKAKMYGLINTVPTENLFGDDDVMHVVQSLVGSYLSHNGYVETARAFAEVVKSEHEALPTGALPKEFSSKEDAAAVNRQRIWNAVVRGDIEHGIKLTNTFFPDVLTAEENMEVMFKLRCREFVKLIMAVAEATSPTVKPDEDMPDVAMGEEVDLVGSPAPADSTKLLGAVLELGKKLREWFPSPEHRDALQEIFSLIAYPDPRTEPRVASLIDPAHDAAVAEELNSAILVSSGGTKFSALERLVQSTVVKCSQLRDEGNGAVGVVNVKADFLG</sequence>
<dbReference type="InterPro" id="IPR013144">
    <property type="entry name" value="CRA_dom"/>
</dbReference>
<dbReference type="OMA" id="LPTRWNK"/>
<reference evidence="2 3" key="1">
    <citation type="journal article" date="2011" name="J. Gen. Appl. Microbiol.">
        <title>Draft genome sequencing of the enigmatic yeast Saitoella complicata.</title>
        <authorList>
            <person name="Nishida H."/>
            <person name="Hamamoto M."/>
            <person name="Sugiyama J."/>
        </authorList>
    </citation>
    <scope>NUCLEOTIDE SEQUENCE [LARGE SCALE GENOMIC DNA]</scope>
    <source>
        <strain evidence="2 3">NRRL Y-17804</strain>
    </source>
</reference>
<dbReference type="OrthoDB" id="25503at2759"/>
<dbReference type="PANTHER" id="PTHR12864">
    <property type="entry name" value="RAN BINDING PROTEIN 9-RELATED"/>
    <property type="match status" value="1"/>
</dbReference>
<dbReference type="AlphaFoldDB" id="A0A0E9NAH9"/>
<dbReference type="InterPro" id="IPR024964">
    <property type="entry name" value="CTLH/CRA"/>
</dbReference>
<dbReference type="PROSITE" id="PS50188">
    <property type="entry name" value="B302_SPRY"/>
    <property type="match status" value="1"/>
</dbReference>